<evidence type="ECO:0000256" key="2">
    <source>
        <dbReference type="SAM" id="Phobius"/>
    </source>
</evidence>
<evidence type="ECO:0000313" key="3">
    <source>
        <dbReference type="EMBL" id="RFM23423.1"/>
    </source>
</evidence>
<sequence>MLYGLSQCRGTQQTKRKSKKSIASHKKSKSFCRVMCKFKIENPNASEMRLSTRIVLVSAAVSVAALAIALAVYVIVVKVPTDLAHNAAEGIRRNFNFTPEVRLNEIVVVQQSAPILELATVSKSLMVEDTYTHTFLGSTKILVVRGIFNAKAGYDLKQKFLLRITTNPTKIIAEFPEPKLLSLEMARYEVVRDESGWWNYITREEREAAVNRLQEKARQQVLASGLLRDAQTLMERELNTLLGAHGVPVEILKRQHE</sequence>
<proteinExistence type="predicted"/>
<feature type="transmembrane region" description="Helical" evidence="2">
    <location>
        <begin position="54"/>
        <end position="76"/>
    </location>
</feature>
<feature type="region of interest" description="Disordered" evidence="1">
    <location>
        <begin position="1"/>
        <end position="25"/>
    </location>
</feature>
<protein>
    <submittedName>
        <fullName evidence="3">DUF4230 domain-containing protein</fullName>
    </submittedName>
</protein>
<evidence type="ECO:0000313" key="4">
    <source>
        <dbReference type="Proteomes" id="UP000266389"/>
    </source>
</evidence>
<dbReference type="InterPro" id="IPR025324">
    <property type="entry name" value="DUF4230"/>
</dbReference>
<reference evidence="3 4" key="1">
    <citation type="journal article" date="2011" name="ISME J.">
        <title>Community ecology of hot spring cyanobacterial mats: predominant populations and their functional potential.</title>
        <authorList>
            <person name="Klatt C.G."/>
            <person name="Wood J.M."/>
            <person name="Rusch D.B."/>
            <person name="Bateson M.M."/>
            <person name="Hamamura N."/>
            <person name="Heidelberg J.F."/>
            <person name="Grossman A.R."/>
            <person name="Bhaya D."/>
            <person name="Cohan F.M."/>
            <person name="Kuhl M."/>
            <person name="Bryant D.A."/>
            <person name="Ward D.M."/>
        </authorList>
    </citation>
    <scope>NUCLEOTIDE SEQUENCE [LARGE SCALE GENOMIC DNA]</scope>
    <source>
        <strain evidence="3">OS</strain>
    </source>
</reference>
<organism evidence="3 4">
    <name type="scientific">Candidatus Thermochlorobacter aerophilus</name>
    <dbReference type="NCBI Taxonomy" id="1868324"/>
    <lineage>
        <taxon>Bacteria</taxon>
        <taxon>Pseudomonadati</taxon>
        <taxon>Chlorobiota</taxon>
        <taxon>Chlorobiia</taxon>
        <taxon>Chlorobiales</taxon>
        <taxon>Candidatus Thermochlorobacteriaceae</taxon>
        <taxon>Candidatus Thermochlorobacter</taxon>
    </lineage>
</organism>
<keyword evidence="2" id="KW-0472">Membrane</keyword>
<evidence type="ECO:0000256" key="1">
    <source>
        <dbReference type="SAM" id="MobiDB-lite"/>
    </source>
</evidence>
<name>A0A395LXY6_9BACT</name>
<gene>
    <name evidence="3" type="ORF">D0433_10840</name>
</gene>
<keyword evidence="2" id="KW-1133">Transmembrane helix</keyword>
<dbReference type="AlphaFoldDB" id="A0A395LXY6"/>
<feature type="compositionally biased region" description="Basic residues" evidence="1">
    <location>
        <begin position="14"/>
        <end position="25"/>
    </location>
</feature>
<dbReference type="EMBL" id="PHFL01000065">
    <property type="protein sequence ID" value="RFM23423.1"/>
    <property type="molecule type" value="Genomic_DNA"/>
</dbReference>
<comment type="caution">
    <text evidence="3">The sequence shown here is derived from an EMBL/GenBank/DDBJ whole genome shotgun (WGS) entry which is preliminary data.</text>
</comment>
<accession>A0A395LXY6</accession>
<dbReference type="Pfam" id="PF14014">
    <property type="entry name" value="DUF4230"/>
    <property type="match status" value="1"/>
</dbReference>
<keyword evidence="2" id="KW-0812">Transmembrane</keyword>
<dbReference type="Proteomes" id="UP000266389">
    <property type="component" value="Unassembled WGS sequence"/>
</dbReference>